<evidence type="ECO:0000313" key="2">
    <source>
        <dbReference type="EMBL" id="GGI15379.1"/>
    </source>
</evidence>
<evidence type="ECO:0000313" key="3">
    <source>
        <dbReference type="Proteomes" id="UP000626244"/>
    </source>
</evidence>
<reference evidence="3" key="1">
    <citation type="journal article" date="2019" name="Int. J. Syst. Evol. Microbiol.">
        <title>The Global Catalogue of Microorganisms (GCM) 10K type strain sequencing project: providing services to taxonomists for standard genome sequencing and annotation.</title>
        <authorList>
            <consortium name="The Broad Institute Genomics Platform"/>
            <consortium name="The Broad Institute Genome Sequencing Center for Infectious Disease"/>
            <person name="Wu L."/>
            <person name="Ma J."/>
        </authorList>
    </citation>
    <scope>NUCLEOTIDE SEQUENCE [LARGE SCALE GENOMIC DNA]</scope>
    <source>
        <strain evidence="3">CGMCC 1.14993</strain>
    </source>
</reference>
<name>A0A8J3EZX0_9BACI</name>
<dbReference type="AlphaFoldDB" id="A0A8J3EZX0"/>
<dbReference type="EMBL" id="BMHB01000001">
    <property type="protein sequence ID" value="GGI15379.1"/>
    <property type="molecule type" value="Genomic_DNA"/>
</dbReference>
<keyword evidence="1" id="KW-1133">Transmembrane helix</keyword>
<gene>
    <name evidence="2" type="ORF">GCM10007380_27680</name>
</gene>
<dbReference type="Proteomes" id="UP000626244">
    <property type="component" value="Unassembled WGS sequence"/>
</dbReference>
<evidence type="ECO:0000256" key="1">
    <source>
        <dbReference type="SAM" id="Phobius"/>
    </source>
</evidence>
<proteinExistence type="predicted"/>
<organism evidence="2 3">
    <name type="scientific">Gottfriedia solisilvae</name>
    <dbReference type="NCBI Taxonomy" id="1516104"/>
    <lineage>
        <taxon>Bacteria</taxon>
        <taxon>Bacillati</taxon>
        <taxon>Bacillota</taxon>
        <taxon>Bacilli</taxon>
        <taxon>Bacillales</taxon>
        <taxon>Bacillaceae</taxon>
        <taxon>Gottfriedia</taxon>
    </lineage>
</organism>
<protein>
    <submittedName>
        <fullName evidence="2">Uncharacterized protein</fullName>
    </submittedName>
</protein>
<feature type="transmembrane region" description="Helical" evidence="1">
    <location>
        <begin position="32"/>
        <end position="57"/>
    </location>
</feature>
<feature type="transmembrane region" description="Helical" evidence="1">
    <location>
        <begin position="7"/>
        <end position="26"/>
    </location>
</feature>
<keyword evidence="3" id="KW-1185">Reference proteome</keyword>
<keyword evidence="1" id="KW-0472">Membrane</keyword>
<accession>A0A8J3EZX0</accession>
<sequence>MRRKKNGALILVLFLFLIIFIIVNAIRHIKIYMVYSSGLMPFIIVGITCLVIILLFFGGSRQRR</sequence>
<keyword evidence="1" id="KW-0812">Transmembrane</keyword>
<comment type="caution">
    <text evidence="2">The sequence shown here is derived from an EMBL/GenBank/DDBJ whole genome shotgun (WGS) entry which is preliminary data.</text>
</comment>